<dbReference type="EMBL" id="DPBP01000005">
    <property type="protein sequence ID" value="HCE16461.1"/>
    <property type="molecule type" value="Genomic_DNA"/>
</dbReference>
<gene>
    <name evidence="1" type="ORF">DEQ80_01245</name>
    <name evidence="2" type="ORF">ENT37_07870</name>
</gene>
<accession>A0A3D1JD07</accession>
<evidence type="ECO:0000313" key="2">
    <source>
        <dbReference type="EMBL" id="HGS21772.1"/>
    </source>
</evidence>
<dbReference type="STRING" id="229919.GCA_001050195_03558"/>
<reference evidence="2" key="2">
    <citation type="journal article" date="2020" name="mSystems">
        <title>Genome- and Community-Level Interaction Insights into Carbon Utilization and Element Cycling Functions of Hydrothermarchaeota in Hydrothermal Sediment.</title>
        <authorList>
            <person name="Zhou Z."/>
            <person name="Liu Y."/>
            <person name="Xu W."/>
            <person name="Pan J."/>
            <person name="Luo Z.H."/>
            <person name="Li M."/>
        </authorList>
    </citation>
    <scope>NUCLEOTIDE SEQUENCE [LARGE SCALE GENOMIC DNA]</scope>
    <source>
        <strain evidence="2">SpSt-573</strain>
    </source>
</reference>
<comment type="caution">
    <text evidence="1">The sequence shown here is derived from an EMBL/GenBank/DDBJ whole genome shotgun (WGS) entry which is preliminary data.</text>
</comment>
<evidence type="ECO:0000313" key="1">
    <source>
        <dbReference type="EMBL" id="HCE16461.1"/>
    </source>
</evidence>
<proteinExistence type="predicted"/>
<evidence type="ECO:0000313" key="3">
    <source>
        <dbReference type="Proteomes" id="UP000264141"/>
    </source>
</evidence>
<reference evidence="1 3" key="1">
    <citation type="journal article" date="2018" name="Nat. Biotechnol.">
        <title>A standardized bacterial taxonomy based on genome phylogeny substantially revises the tree of life.</title>
        <authorList>
            <person name="Parks D.H."/>
            <person name="Chuvochina M."/>
            <person name="Waite D.W."/>
            <person name="Rinke C."/>
            <person name="Skarshewski A."/>
            <person name="Chaumeil P.A."/>
            <person name="Hugenholtz P."/>
        </authorList>
    </citation>
    <scope>NUCLEOTIDE SEQUENCE [LARGE SCALE GENOMIC DNA]</scope>
    <source>
        <strain evidence="1">UBA8781</strain>
    </source>
</reference>
<dbReference type="EMBL" id="DSYK01000392">
    <property type="protein sequence ID" value="HGS21772.1"/>
    <property type="molecule type" value="Genomic_DNA"/>
</dbReference>
<sequence length="79" mass="9041">MRTGMLWFDNDPRTDLPTKVMRAAAYYQKKYGTAPNLCFVHPSMIQNEVKPANGIELRPSRQVLPNHLWLGVNELPTTT</sequence>
<dbReference type="Proteomes" id="UP000264141">
    <property type="component" value="Unassembled WGS sequence"/>
</dbReference>
<organism evidence="1 3">
    <name type="scientific">Anaerolinea thermolimosa</name>
    <dbReference type="NCBI Taxonomy" id="229919"/>
    <lineage>
        <taxon>Bacteria</taxon>
        <taxon>Bacillati</taxon>
        <taxon>Chloroflexota</taxon>
        <taxon>Anaerolineae</taxon>
        <taxon>Anaerolineales</taxon>
        <taxon>Anaerolineaceae</taxon>
        <taxon>Anaerolinea</taxon>
    </lineage>
</organism>
<dbReference type="AlphaFoldDB" id="A0A3D1JD07"/>
<name>A0A3D1JD07_9CHLR</name>
<protein>
    <submittedName>
        <fullName evidence="1">Uncharacterized protein</fullName>
    </submittedName>
</protein>